<evidence type="ECO:0000259" key="3">
    <source>
        <dbReference type="Pfam" id="PF25989"/>
    </source>
</evidence>
<dbReference type="PANTHER" id="PTHR30469:SF15">
    <property type="entry name" value="HLYD FAMILY OF SECRETION PROTEINS"/>
    <property type="match status" value="1"/>
</dbReference>
<evidence type="ECO:0000256" key="1">
    <source>
        <dbReference type="SAM" id="MobiDB-lite"/>
    </source>
</evidence>
<feature type="region of interest" description="Disordered" evidence="1">
    <location>
        <begin position="335"/>
        <end position="356"/>
    </location>
</feature>
<evidence type="ECO:0000259" key="4">
    <source>
        <dbReference type="Pfam" id="PF25990"/>
    </source>
</evidence>
<keyword evidence="6" id="KW-1185">Reference proteome</keyword>
<evidence type="ECO:0000313" key="5">
    <source>
        <dbReference type="EMBL" id="RDY23832.1"/>
    </source>
</evidence>
<keyword evidence="2" id="KW-0472">Membrane</keyword>
<dbReference type="OrthoDB" id="2155027at2"/>
<feature type="domain" description="YknX-like beta-barrel" evidence="4">
    <location>
        <begin position="191"/>
        <end position="267"/>
    </location>
</feature>
<dbReference type="InterPro" id="IPR058636">
    <property type="entry name" value="Beta-barrel_YknX"/>
</dbReference>
<keyword evidence="2" id="KW-1133">Transmembrane helix</keyword>
<dbReference type="Pfam" id="PF25990">
    <property type="entry name" value="Beta-barrel_YknX"/>
    <property type="match status" value="1"/>
</dbReference>
<name>A0A371ITM1_9FIRM</name>
<accession>A0A371ITM1</accession>
<dbReference type="AlphaFoldDB" id="A0A371ITM1"/>
<evidence type="ECO:0000313" key="6">
    <source>
        <dbReference type="Proteomes" id="UP000243494"/>
    </source>
</evidence>
<dbReference type="Proteomes" id="UP000243494">
    <property type="component" value="Unassembled WGS sequence"/>
</dbReference>
<dbReference type="RefSeq" id="WP_095406917.1">
    <property type="nucleotide sequence ID" value="NZ_NOJZ02000007.1"/>
</dbReference>
<feature type="compositionally biased region" description="Polar residues" evidence="1">
    <location>
        <begin position="346"/>
        <end position="356"/>
    </location>
</feature>
<sequence length="356" mass="39564">MSFFEKLNKKVKIGICIGIVVCLGSGVFVWWKIKNPNNSAKDQAENQIETYTIADNEKIFVNGTIVPKESKDFNISADNEIDKIKVENGKSVKKGDLLFTCKNNASISEIESLKAQVDDLKKQNITNSEGQADSSVTVEITKLNTQISVLNKKAYTSVYAPFSGKVYLNEPSENVEQPTSFMTLQSNEFYMKGQANEQDLAKMQVDQTVKVLIFSTNQTLTGRISFISDRPSTQVNDMNIEQGSLSYYDVNIAFNDENKLVNGFHAQASLEISGGYAKVPSSAILKSEESPYVFKDLDGILKKQTVEIESKNDEYTVIKSGLSPNDIILRYPTEDMKEGDPIYPDSSINSEEGTVN</sequence>
<feature type="domain" description="YknX-like C-terminal permuted SH3-like" evidence="3">
    <location>
        <begin position="278"/>
        <end position="342"/>
    </location>
</feature>
<comment type="caution">
    <text evidence="5">The sequence shown here is derived from an EMBL/GenBank/DDBJ whole genome shotgun (WGS) entry which is preliminary data.</text>
</comment>
<proteinExistence type="predicted"/>
<dbReference type="SUPFAM" id="SSF111369">
    <property type="entry name" value="HlyD-like secretion proteins"/>
    <property type="match status" value="1"/>
</dbReference>
<dbReference type="EMBL" id="NOJZ02000007">
    <property type="protein sequence ID" value="RDY23832.1"/>
    <property type="molecule type" value="Genomic_DNA"/>
</dbReference>
<organism evidence="5 6">
    <name type="scientific">Romboutsia maritimum</name>
    <dbReference type="NCBI Taxonomy" id="2020948"/>
    <lineage>
        <taxon>Bacteria</taxon>
        <taxon>Bacillati</taxon>
        <taxon>Bacillota</taxon>
        <taxon>Clostridia</taxon>
        <taxon>Peptostreptococcales</taxon>
        <taxon>Peptostreptococcaceae</taxon>
        <taxon>Romboutsia</taxon>
    </lineage>
</organism>
<protein>
    <submittedName>
        <fullName evidence="5">Efflux RND transporter periplasmic adaptor subunit</fullName>
    </submittedName>
</protein>
<dbReference type="GO" id="GO:1990281">
    <property type="term" value="C:efflux pump complex"/>
    <property type="evidence" value="ECO:0007669"/>
    <property type="project" value="TreeGrafter"/>
</dbReference>
<evidence type="ECO:0000256" key="2">
    <source>
        <dbReference type="SAM" id="Phobius"/>
    </source>
</evidence>
<dbReference type="Gene3D" id="2.40.420.20">
    <property type="match status" value="1"/>
</dbReference>
<keyword evidence="2" id="KW-0812">Transmembrane</keyword>
<feature type="transmembrane region" description="Helical" evidence="2">
    <location>
        <begin position="12"/>
        <end position="31"/>
    </location>
</feature>
<dbReference type="PANTHER" id="PTHR30469">
    <property type="entry name" value="MULTIDRUG RESISTANCE PROTEIN MDTA"/>
    <property type="match status" value="1"/>
</dbReference>
<dbReference type="Pfam" id="PF25989">
    <property type="entry name" value="YknX_C"/>
    <property type="match status" value="1"/>
</dbReference>
<gene>
    <name evidence="5" type="ORF">CHF27_005630</name>
</gene>
<dbReference type="Gene3D" id="2.40.30.170">
    <property type="match status" value="1"/>
</dbReference>
<reference evidence="5 6" key="1">
    <citation type="journal article" date="2017" name="Genome Announc.">
        <title>Draft Genome Sequence of Romboutsia maritimum sp. nov. Strain CCRI-22766(T), Isolated from Coastal Estuarine Mud.</title>
        <authorList>
            <person name="Maheux A.F."/>
            <person name="Boudreau D.K."/>
            <person name="Berube E."/>
            <person name="Boissinot M."/>
            <person name="Raymond F."/>
            <person name="Brodeur S."/>
            <person name="Corbeil J."/>
            <person name="Brightwell G."/>
            <person name="Broda D."/>
            <person name="Omar R.F."/>
            <person name="Bergeron M.G."/>
        </authorList>
    </citation>
    <scope>NUCLEOTIDE SEQUENCE [LARGE SCALE GENOMIC DNA]</scope>
    <source>
        <strain evidence="5 6">CCRI-22766</strain>
    </source>
</reference>
<dbReference type="GO" id="GO:0015562">
    <property type="term" value="F:efflux transmembrane transporter activity"/>
    <property type="evidence" value="ECO:0007669"/>
    <property type="project" value="TreeGrafter"/>
</dbReference>
<dbReference type="InterPro" id="IPR058637">
    <property type="entry name" value="YknX-like_C"/>
</dbReference>